<comment type="similarity">
    <text evidence="2 11">Belongs to the type II topoisomerase GyrB family.</text>
</comment>
<keyword evidence="4 11" id="KW-0479">Metal-binding</keyword>
<dbReference type="InterPro" id="IPR001241">
    <property type="entry name" value="Topo_IIA"/>
</dbReference>
<keyword evidence="3 11" id="KW-0963">Cytoplasm</keyword>
<comment type="miscellaneous">
    <text evidence="11">Few gyrases are as efficient as E.coli at forming negative supercoils. Not all organisms have 2 type II topoisomerases; in organisms with a single type II topoisomerase this enzyme also has to decatenate newly replicated chromosomes.</text>
</comment>
<evidence type="ECO:0000256" key="7">
    <source>
        <dbReference type="ARBA" id="ARBA00022842"/>
    </source>
</evidence>
<dbReference type="STRING" id="68895.RR42_m0003"/>
<dbReference type="Gene3D" id="3.30.565.10">
    <property type="entry name" value="Histidine kinase-like ATPase, C-terminal domain"/>
    <property type="match status" value="1"/>
</dbReference>
<dbReference type="Proteomes" id="UP000031843">
    <property type="component" value="Chromosome main"/>
</dbReference>
<dbReference type="InterPro" id="IPR018522">
    <property type="entry name" value="TopoIIA_CS"/>
</dbReference>
<protein>
    <recommendedName>
        <fullName evidence="11">DNA gyrase subunit B</fullName>
        <ecNumber evidence="11">5.6.2.2</ecNumber>
    </recommendedName>
</protein>
<evidence type="ECO:0000256" key="8">
    <source>
        <dbReference type="ARBA" id="ARBA00023029"/>
    </source>
</evidence>
<proteinExistence type="inferred from homology"/>
<sequence length="845" mass="93440">MTEEQQPQSQPQQQDSYGAGSIQILEGLEAVRKRPGMYIGDTSDGTGLHHLVFEVLDNSIDEALAGWCTEITVTIHSDNSISITDNGRGIPPLVKFDDKHEPKRSAAEIAMTELHAGGKFNQNSYKVSGGLHGVGVSCVNALSKWLRLTVRRDGQAHLLEFAQGAVQNRLVETVTGPDGQPVEVSPMKILGPTDKRGTEVHFLADEEIFTNVEFHYEILAKRIRELSFLNNGVHIRLADQRTGKEEDFAFSGGVKGFVEYINKGKSTLHPNIFYANTEKDGIAVEVSMQWNDGYNEQVLCFTNNIPQRDGGTHLTGLRAAMTRVMNKYIEENEIAKKAKVETTGDDMREGLACVLSVKVPEPKFSSQTKDKLVSSEVRLPVEELVAKALGDFLLETPVDAKIICGKIVDAARAREAARKAREMTRRKGVLDGMGLPGKLADCQEKDPAQSELFLVEGDSAGGSAKQGRDRKFQAILPLKGKILNVERARFDKMLSSQEVLTLITALGTGIGKDDYNLDKLRYHRIIIMTDADVDGSHIRTLLLTFFYRQMPDIIERGHVYIAQPPLYKIKHGKEERYIKDDNELNAYLLRLAMEKAALVNPDGSEVAGDALTELARQYQLAEAVIGRLARIVDSDALRAIADGIELDLDSAAAAEASATALKAKLSEMHAKTLLGAAVNDDGTADVYAQFDEKTDKHRLMIARRHHGNVRLSHLDADFVHGADYAALSLAAKTFQGLIAEGTKVRRGEGEKMRDQTVNDFHAAMQWLLSEAERGVSRQRYKGLGEMNPEQLFETTLDVTQRRLLKVQIEDAIAADQIFTTLMGDEVEPRRNFIESNALVARNIDV</sequence>
<dbReference type="InterPro" id="IPR002288">
    <property type="entry name" value="DNA_gyrase_B_C"/>
</dbReference>
<dbReference type="GO" id="GO:0046872">
    <property type="term" value="F:metal ion binding"/>
    <property type="evidence" value="ECO:0007669"/>
    <property type="project" value="UniProtKB-KW"/>
</dbReference>
<dbReference type="PANTHER" id="PTHR45866">
    <property type="entry name" value="DNA GYRASE/TOPOISOMERASE SUBUNIT B"/>
    <property type="match status" value="1"/>
</dbReference>
<dbReference type="EC" id="5.6.2.2" evidence="11"/>
<evidence type="ECO:0000256" key="1">
    <source>
        <dbReference type="ARBA" id="ARBA00000185"/>
    </source>
</evidence>
<dbReference type="InterPro" id="IPR049353">
    <property type="entry name" value="GyrB_hook"/>
</dbReference>
<feature type="site" description="Interaction with DNA" evidence="11">
    <location>
        <position position="481"/>
    </location>
</feature>
<dbReference type="OrthoDB" id="9802808at2"/>
<organism evidence="13 14">
    <name type="scientific">Cupriavidus basilensis</name>
    <dbReference type="NCBI Taxonomy" id="68895"/>
    <lineage>
        <taxon>Bacteria</taxon>
        <taxon>Pseudomonadati</taxon>
        <taxon>Pseudomonadota</taxon>
        <taxon>Betaproteobacteria</taxon>
        <taxon>Burkholderiales</taxon>
        <taxon>Burkholderiaceae</taxon>
        <taxon>Cupriavidus</taxon>
    </lineage>
</organism>
<dbReference type="GO" id="GO:0006265">
    <property type="term" value="P:DNA topological change"/>
    <property type="evidence" value="ECO:0007669"/>
    <property type="project" value="UniProtKB-UniRule"/>
</dbReference>
<dbReference type="SUPFAM" id="SSF55874">
    <property type="entry name" value="ATPase domain of HSP90 chaperone/DNA topoisomerase II/histidine kinase"/>
    <property type="match status" value="1"/>
</dbReference>
<dbReference type="NCBIfam" id="NF011501">
    <property type="entry name" value="PRK14939.1"/>
    <property type="match status" value="1"/>
</dbReference>
<dbReference type="InterPro" id="IPR006171">
    <property type="entry name" value="TOPRIM_dom"/>
</dbReference>
<evidence type="ECO:0000256" key="2">
    <source>
        <dbReference type="ARBA" id="ARBA00010708"/>
    </source>
</evidence>
<dbReference type="RefSeq" id="WP_043342592.1">
    <property type="nucleotide sequence ID" value="NZ_CP010536.1"/>
</dbReference>
<dbReference type="FunFam" id="3.40.50.670:FF:000007">
    <property type="entry name" value="DNA gyrase subunit B"/>
    <property type="match status" value="1"/>
</dbReference>
<dbReference type="SUPFAM" id="SSF54211">
    <property type="entry name" value="Ribosomal protein S5 domain 2-like"/>
    <property type="match status" value="1"/>
</dbReference>
<dbReference type="GO" id="GO:0005737">
    <property type="term" value="C:cytoplasm"/>
    <property type="evidence" value="ECO:0007669"/>
    <property type="project" value="UniProtKB-SubCell"/>
</dbReference>
<dbReference type="InterPro" id="IPR013759">
    <property type="entry name" value="Topo_IIA_B_C"/>
</dbReference>
<dbReference type="Pfam" id="PF02518">
    <property type="entry name" value="HATPase_c"/>
    <property type="match status" value="1"/>
</dbReference>
<evidence type="ECO:0000256" key="11">
    <source>
        <dbReference type="HAMAP-Rule" id="MF_01898"/>
    </source>
</evidence>
<dbReference type="Pfam" id="PF18053">
    <property type="entry name" value="GyrB_insert"/>
    <property type="match status" value="1"/>
</dbReference>
<dbReference type="SMART" id="SM00433">
    <property type="entry name" value="TOP2c"/>
    <property type="match status" value="1"/>
</dbReference>
<dbReference type="GO" id="GO:0005694">
    <property type="term" value="C:chromosome"/>
    <property type="evidence" value="ECO:0007669"/>
    <property type="project" value="InterPro"/>
</dbReference>
<evidence type="ECO:0000256" key="9">
    <source>
        <dbReference type="ARBA" id="ARBA00023125"/>
    </source>
</evidence>
<evidence type="ECO:0000256" key="3">
    <source>
        <dbReference type="ARBA" id="ARBA00022490"/>
    </source>
</evidence>
<dbReference type="InterPro" id="IPR014721">
    <property type="entry name" value="Ribsml_uS5_D2-typ_fold_subgr"/>
</dbReference>
<dbReference type="HAMAP" id="MF_01898">
    <property type="entry name" value="GyrB"/>
    <property type="match status" value="1"/>
</dbReference>
<dbReference type="InterPro" id="IPR041423">
    <property type="entry name" value="GyrB_insert"/>
</dbReference>
<dbReference type="InterPro" id="IPR034160">
    <property type="entry name" value="TOPRIM_GyrB"/>
</dbReference>
<name>A0A0C4Y3N6_9BURK</name>
<evidence type="ECO:0000256" key="10">
    <source>
        <dbReference type="ARBA" id="ARBA00023235"/>
    </source>
</evidence>
<dbReference type="Gene3D" id="3.30.230.10">
    <property type="match status" value="1"/>
</dbReference>
<dbReference type="InterPro" id="IPR011557">
    <property type="entry name" value="GyrB"/>
</dbReference>
<dbReference type="SUPFAM" id="SSF56719">
    <property type="entry name" value="Type II DNA topoisomerase"/>
    <property type="match status" value="1"/>
</dbReference>
<keyword evidence="10 11" id="KW-0413">Isomerase</keyword>
<keyword evidence="8 11" id="KW-0799">Topoisomerase</keyword>
<dbReference type="GO" id="GO:0003677">
    <property type="term" value="F:DNA binding"/>
    <property type="evidence" value="ECO:0007669"/>
    <property type="project" value="UniProtKB-KW"/>
</dbReference>
<dbReference type="InterPro" id="IPR013760">
    <property type="entry name" value="Topo_IIA-like_dom_sf"/>
</dbReference>
<dbReference type="InterPro" id="IPR000565">
    <property type="entry name" value="Topo_IIA_B"/>
</dbReference>
<dbReference type="SMART" id="SM00387">
    <property type="entry name" value="HATPase_c"/>
    <property type="match status" value="1"/>
</dbReference>
<reference evidence="13 14" key="1">
    <citation type="journal article" date="2015" name="Genome Announc.">
        <title>Complete Genome Sequence of Cupriavidus basilensis 4G11, Isolated from the Oak Ridge Field Research Center Site.</title>
        <authorList>
            <person name="Ray J."/>
            <person name="Waters R.J."/>
            <person name="Skerker J.M."/>
            <person name="Kuehl J.V."/>
            <person name="Price M.N."/>
            <person name="Huang J."/>
            <person name="Chakraborty R."/>
            <person name="Arkin A.P."/>
            <person name="Deutschbauer A."/>
        </authorList>
    </citation>
    <scope>NUCLEOTIDE SEQUENCE [LARGE SCALE GENOMIC DNA]</scope>
    <source>
        <strain evidence="13">4G11</strain>
    </source>
</reference>
<keyword evidence="7 11" id="KW-0460">Magnesium</keyword>
<evidence type="ECO:0000256" key="6">
    <source>
        <dbReference type="ARBA" id="ARBA00022840"/>
    </source>
</evidence>
<comment type="function">
    <text evidence="11">A type II topoisomerase that negatively supercoils closed circular double-stranded (ds) DNA in an ATP-dependent manner to modulate DNA topology and maintain chromosomes in an underwound state. Negative supercoiling favors strand separation, and DNA replication, transcription, recombination and repair, all of which involve strand separation. Also able to catalyze the interconversion of other topological isomers of dsDNA rings, including catenanes and knotted rings. Type II topoisomerases break and join 2 DNA strands simultaneously in an ATP-dependent manner.</text>
</comment>
<evidence type="ECO:0000256" key="5">
    <source>
        <dbReference type="ARBA" id="ARBA00022741"/>
    </source>
</evidence>
<dbReference type="InterPro" id="IPR013506">
    <property type="entry name" value="Topo_IIA_bsu_dom2"/>
</dbReference>
<dbReference type="CDD" id="cd03366">
    <property type="entry name" value="TOPRIM_TopoIIA_GyrB"/>
    <property type="match status" value="1"/>
</dbReference>
<dbReference type="GO" id="GO:0003918">
    <property type="term" value="F:DNA topoisomerase type II (double strand cut, ATP-hydrolyzing) activity"/>
    <property type="evidence" value="ECO:0007669"/>
    <property type="project" value="UniProtKB-UniRule"/>
</dbReference>
<accession>A0A0C4Y3N6</accession>
<dbReference type="PROSITE" id="PS00177">
    <property type="entry name" value="TOPOISOMERASE_II"/>
    <property type="match status" value="1"/>
</dbReference>
<dbReference type="Pfam" id="PF00986">
    <property type="entry name" value="DNA_gyraseB_C"/>
    <property type="match status" value="1"/>
</dbReference>
<dbReference type="GO" id="GO:0006261">
    <property type="term" value="P:DNA-templated DNA replication"/>
    <property type="evidence" value="ECO:0007669"/>
    <property type="project" value="UniProtKB-UniRule"/>
</dbReference>
<dbReference type="CDD" id="cd16928">
    <property type="entry name" value="HATPase_GyrB-like"/>
    <property type="match status" value="1"/>
</dbReference>
<evidence type="ECO:0000256" key="4">
    <source>
        <dbReference type="ARBA" id="ARBA00022723"/>
    </source>
</evidence>
<dbReference type="Pfam" id="PF00204">
    <property type="entry name" value="DNA_gyraseB"/>
    <property type="match status" value="1"/>
</dbReference>
<keyword evidence="6 11" id="KW-0067">ATP-binding</keyword>
<dbReference type="PRINTS" id="PR01159">
    <property type="entry name" value="DNAGYRASEB"/>
</dbReference>
<evidence type="ECO:0000259" key="12">
    <source>
        <dbReference type="PROSITE" id="PS50880"/>
    </source>
</evidence>
<dbReference type="InterPro" id="IPR020568">
    <property type="entry name" value="Ribosomal_Su5_D2-typ_SF"/>
</dbReference>
<dbReference type="EMBL" id="CP010536">
    <property type="protein sequence ID" value="AJG17418.1"/>
    <property type="molecule type" value="Genomic_DNA"/>
</dbReference>
<dbReference type="Gene3D" id="3.40.50.670">
    <property type="match status" value="2"/>
</dbReference>
<dbReference type="NCBIfam" id="NF004189">
    <property type="entry name" value="PRK05644.1"/>
    <property type="match status" value="1"/>
</dbReference>
<dbReference type="PRINTS" id="PR00418">
    <property type="entry name" value="TPI2FAMILY"/>
</dbReference>
<feature type="site" description="Interaction with DNA" evidence="11">
    <location>
        <position position="484"/>
    </location>
</feature>
<dbReference type="FunFam" id="3.30.565.10:FF:000002">
    <property type="entry name" value="DNA gyrase subunit B"/>
    <property type="match status" value="1"/>
</dbReference>
<gene>
    <name evidence="11" type="primary">gyrB</name>
    <name evidence="13" type="ORF">RR42_m0003</name>
</gene>
<dbReference type="Pfam" id="PF21249">
    <property type="entry name" value="GyrB_hook"/>
    <property type="match status" value="1"/>
</dbReference>
<keyword evidence="14" id="KW-1185">Reference proteome</keyword>
<dbReference type="InterPro" id="IPR003594">
    <property type="entry name" value="HATPase_dom"/>
</dbReference>
<feature type="binding site" evidence="11">
    <location>
        <position position="530"/>
    </location>
    <ligand>
        <name>Mg(2+)</name>
        <dbReference type="ChEBI" id="CHEBI:18420"/>
        <label>1</label>
        <note>catalytic</note>
    </ligand>
</feature>
<keyword evidence="9" id="KW-0238">DNA-binding</keyword>
<dbReference type="PROSITE" id="PS50880">
    <property type="entry name" value="TOPRIM"/>
    <property type="match status" value="1"/>
</dbReference>
<dbReference type="KEGG" id="cbw:RR42_m0003"/>
<dbReference type="InterPro" id="IPR036890">
    <property type="entry name" value="HATPase_C_sf"/>
</dbReference>
<dbReference type="FunFam" id="3.30.230.10:FF:000005">
    <property type="entry name" value="DNA gyrase subunit B"/>
    <property type="match status" value="1"/>
</dbReference>
<comment type="subcellular location">
    <subcellularLocation>
        <location evidence="11">Cytoplasm</location>
    </subcellularLocation>
</comment>
<dbReference type="AlphaFoldDB" id="A0A0C4Y3N6"/>
<keyword evidence="5 11" id="KW-0547">Nucleotide-binding</keyword>
<dbReference type="FunFam" id="3.40.50.670:FF:000004">
    <property type="entry name" value="DNA gyrase subunit B"/>
    <property type="match status" value="1"/>
</dbReference>
<dbReference type="Pfam" id="PF01751">
    <property type="entry name" value="Toprim"/>
    <property type="match status" value="1"/>
</dbReference>
<dbReference type="NCBIfam" id="TIGR01059">
    <property type="entry name" value="gyrB"/>
    <property type="match status" value="1"/>
</dbReference>
<comment type="catalytic activity">
    <reaction evidence="1 11">
        <text>ATP-dependent breakage, passage and rejoining of double-stranded DNA.</text>
        <dbReference type="EC" id="5.6.2.2"/>
    </reaction>
</comment>
<feature type="binding site" evidence="11">
    <location>
        <position position="532"/>
    </location>
    <ligand>
        <name>Mg(2+)</name>
        <dbReference type="ChEBI" id="CHEBI:18420"/>
        <label>2</label>
    </ligand>
</feature>
<feature type="binding site" evidence="11">
    <location>
        <position position="456"/>
    </location>
    <ligand>
        <name>Mg(2+)</name>
        <dbReference type="ChEBI" id="CHEBI:18420"/>
        <label>1</label>
        <note>catalytic</note>
    </ligand>
</feature>
<evidence type="ECO:0000313" key="14">
    <source>
        <dbReference type="Proteomes" id="UP000031843"/>
    </source>
</evidence>
<evidence type="ECO:0000313" key="13">
    <source>
        <dbReference type="EMBL" id="AJG17418.1"/>
    </source>
</evidence>
<dbReference type="CDD" id="cd00822">
    <property type="entry name" value="TopoII_Trans_DNA_gyrase"/>
    <property type="match status" value="1"/>
</dbReference>
<dbReference type="GO" id="GO:0005524">
    <property type="term" value="F:ATP binding"/>
    <property type="evidence" value="ECO:0007669"/>
    <property type="project" value="UniProtKB-UniRule"/>
</dbReference>
<dbReference type="PANTHER" id="PTHR45866:SF1">
    <property type="entry name" value="DNA GYRASE SUBUNIT B, MITOCHONDRIAL"/>
    <property type="match status" value="1"/>
</dbReference>
<feature type="binding site" evidence="11">
    <location>
        <position position="530"/>
    </location>
    <ligand>
        <name>Mg(2+)</name>
        <dbReference type="ChEBI" id="CHEBI:18420"/>
        <label>2</label>
    </ligand>
</feature>
<comment type="cofactor">
    <cofactor evidence="11">
        <name>Mg(2+)</name>
        <dbReference type="ChEBI" id="CHEBI:18420"/>
    </cofactor>
    <cofactor evidence="11">
        <name>Mn(2+)</name>
        <dbReference type="ChEBI" id="CHEBI:29035"/>
    </cofactor>
    <cofactor evidence="11">
        <name>Ca(2+)</name>
        <dbReference type="ChEBI" id="CHEBI:29108"/>
    </cofactor>
    <text evidence="11">Binds two Mg(2+) per subunit. The magnesium ions form salt bridges with both the protein and the DNA. Can also accept other divalent metal cations, such as Mn(2+) or Ca(2+).</text>
</comment>
<feature type="domain" description="Toprim" evidence="12">
    <location>
        <begin position="450"/>
        <end position="565"/>
    </location>
</feature>
<comment type="subunit">
    <text evidence="11">Heterotetramer, composed of two GyrA and two GyrB chains. In the heterotetramer, GyrA contains the active site tyrosine that forms a transient covalent intermediate with DNA, while GyrB binds cofactors and catalyzes ATP hydrolysis.</text>
</comment>